<dbReference type="GO" id="GO:0003774">
    <property type="term" value="F:cytoskeletal motor activity"/>
    <property type="evidence" value="ECO:0007669"/>
    <property type="project" value="InterPro"/>
</dbReference>
<dbReference type="InterPro" id="IPR000527">
    <property type="entry name" value="Flag_Lring"/>
</dbReference>
<dbReference type="GO" id="GO:0009279">
    <property type="term" value="C:cell outer membrane"/>
    <property type="evidence" value="ECO:0007669"/>
    <property type="project" value="UniProtKB-SubCell"/>
</dbReference>
<dbReference type="PRINTS" id="PR01008">
    <property type="entry name" value="FLGLRINGFLGH"/>
</dbReference>
<dbReference type="GO" id="GO:0009427">
    <property type="term" value="C:bacterial-type flagellum basal body, distal rod, L ring"/>
    <property type="evidence" value="ECO:0007669"/>
    <property type="project" value="InterPro"/>
</dbReference>
<keyword evidence="5 7" id="KW-0975">Bacterial flagellum</keyword>
<dbReference type="PANTHER" id="PTHR34933:SF1">
    <property type="entry name" value="FLAGELLAR L-RING PROTEIN"/>
    <property type="match status" value="1"/>
</dbReference>
<dbReference type="OrthoDB" id="9789227at2"/>
<dbReference type="KEGG" id="dwd:DSCW_11140"/>
<dbReference type="GO" id="GO:0071973">
    <property type="term" value="P:bacterial-type flagellum-dependent cell motility"/>
    <property type="evidence" value="ECO:0007669"/>
    <property type="project" value="InterPro"/>
</dbReference>
<keyword evidence="6 7" id="KW-0998">Cell outer membrane</keyword>
<evidence type="ECO:0000313" key="9">
    <source>
        <dbReference type="EMBL" id="BBO73697.1"/>
    </source>
</evidence>
<reference evidence="9 10" key="1">
    <citation type="submission" date="2019-11" db="EMBL/GenBank/DDBJ databases">
        <title>Comparative genomics of hydrocarbon-degrading Desulfosarcina strains.</title>
        <authorList>
            <person name="Watanabe M."/>
            <person name="Kojima H."/>
            <person name="Fukui M."/>
        </authorList>
    </citation>
    <scope>NUCLEOTIDE SEQUENCE [LARGE SCALE GENOMIC DNA]</scope>
    <source>
        <strain evidence="9 10">PP31</strain>
    </source>
</reference>
<comment type="subunit">
    <text evidence="7">The basal body constitutes a major portion of the flagellar organelle and consists of four rings (L,P,S, and M) mounted on a central rod.</text>
</comment>
<accession>A0A5K7ZBH0</accession>
<comment type="subcellular location">
    <subcellularLocation>
        <location evidence="7">Cell outer membrane</location>
    </subcellularLocation>
    <subcellularLocation>
        <location evidence="7">Bacterial flagellum basal body</location>
    </subcellularLocation>
</comment>
<dbReference type="HAMAP" id="MF_00415">
    <property type="entry name" value="FlgH"/>
    <property type="match status" value="1"/>
</dbReference>
<comment type="function">
    <text evidence="1 7">Assembles around the rod to form the L-ring and probably protects the motor/basal body from shearing forces during rotation.</text>
</comment>
<name>A0A5K7ZBH0_9BACT</name>
<evidence type="ECO:0000256" key="8">
    <source>
        <dbReference type="SAM" id="MobiDB-lite"/>
    </source>
</evidence>
<evidence type="ECO:0000256" key="1">
    <source>
        <dbReference type="ARBA" id="ARBA00002591"/>
    </source>
</evidence>
<keyword evidence="4 7" id="KW-0472">Membrane</keyword>
<dbReference type="PANTHER" id="PTHR34933">
    <property type="entry name" value="FLAGELLAR L-RING PROTEIN"/>
    <property type="match status" value="1"/>
</dbReference>
<evidence type="ECO:0000256" key="3">
    <source>
        <dbReference type="ARBA" id="ARBA00022729"/>
    </source>
</evidence>
<proteinExistence type="inferred from homology"/>
<evidence type="ECO:0000313" key="10">
    <source>
        <dbReference type="Proteomes" id="UP000427769"/>
    </source>
</evidence>
<feature type="region of interest" description="Disordered" evidence="8">
    <location>
        <begin position="101"/>
        <end position="120"/>
    </location>
</feature>
<dbReference type="AlphaFoldDB" id="A0A5K7ZBH0"/>
<dbReference type="Proteomes" id="UP000427769">
    <property type="component" value="Chromosome"/>
</dbReference>
<gene>
    <name evidence="7" type="primary">flgH</name>
    <name evidence="9" type="ORF">DSCW_11140</name>
</gene>
<evidence type="ECO:0000256" key="4">
    <source>
        <dbReference type="ARBA" id="ARBA00023136"/>
    </source>
</evidence>
<evidence type="ECO:0000256" key="6">
    <source>
        <dbReference type="ARBA" id="ARBA00023237"/>
    </source>
</evidence>
<protein>
    <recommendedName>
        <fullName evidence="7">Flagellar L-ring protein</fullName>
    </recommendedName>
    <alternativeName>
        <fullName evidence="7">Basal body L-ring protein</fullName>
    </alternativeName>
</protein>
<dbReference type="Pfam" id="PF02107">
    <property type="entry name" value="FlgH"/>
    <property type="match status" value="1"/>
</dbReference>
<keyword evidence="10" id="KW-1185">Reference proteome</keyword>
<evidence type="ECO:0000256" key="5">
    <source>
        <dbReference type="ARBA" id="ARBA00023143"/>
    </source>
</evidence>
<evidence type="ECO:0000256" key="7">
    <source>
        <dbReference type="HAMAP-Rule" id="MF_00415"/>
    </source>
</evidence>
<evidence type="ECO:0000256" key="2">
    <source>
        <dbReference type="ARBA" id="ARBA00006929"/>
    </source>
</evidence>
<keyword evidence="3" id="KW-0732">Signal</keyword>
<dbReference type="EMBL" id="AP021875">
    <property type="protein sequence ID" value="BBO73697.1"/>
    <property type="molecule type" value="Genomic_DNA"/>
</dbReference>
<comment type="similarity">
    <text evidence="2 7">Belongs to the FlgH family.</text>
</comment>
<sequence length="253" mass="26723">MIHPLMSRDSKKFLAMAAGFLLGCGLIGCANGFPGANGPVQSPPIAYTPVQSAPIPVVPAVAQKADTGGSLWREDAPLTAMFSDQKARTVGDIITIRISESSDATNEASTETDRSSSLGAGIDSFLGAENRYTSTDPFFNPFSKVAGGVESEFEGTGKTKRSGDLNATITALVTQVLPNGNLVISGSREVLINNENQVIQLTGVVRPRDIDADNQVLSTYVADARISYSGSGVVNDRQKPGWLTNIVMAVWPF</sequence>
<dbReference type="RefSeq" id="WP_155302780.1">
    <property type="nucleotide sequence ID" value="NZ_AP021875.1"/>
</dbReference>
<organism evidence="9 10">
    <name type="scientific">Desulfosarcina widdelii</name>
    <dbReference type="NCBI Taxonomy" id="947919"/>
    <lineage>
        <taxon>Bacteria</taxon>
        <taxon>Pseudomonadati</taxon>
        <taxon>Thermodesulfobacteriota</taxon>
        <taxon>Desulfobacteria</taxon>
        <taxon>Desulfobacterales</taxon>
        <taxon>Desulfosarcinaceae</taxon>
        <taxon>Desulfosarcina</taxon>
    </lineage>
</organism>